<keyword evidence="2" id="KW-1185">Reference proteome</keyword>
<dbReference type="Pfam" id="PF20107">
    <property type="entry name" value="DUF6497"/>
    <property type="match status" value="1"/>
</dbReference>
<accession>A0ABW1Z2N9</accession>
<dbReference type="RefSeq" id="WP_386282544.1">
    <property type="nucleotide sequence ID" value="NZ_JBHSWA010000001.1"/>
</dbReference>
<dbReference type="Proteomes" id="UP001596403">
    <property type="component" value="Unassembled WGS sequence"/>
</dbReference>
<gene>
    <name evidence="1" type="ORF">ACFQAU_12340</name>
</gene>
<proteinExistence type="predicted"/>
<reference evidence="2" key="1">
    <citation type="journal article" date="2019" name="Int. J. Syst. Evol. Microbiol.">
        <title>The Global Catalogue of Microorganisms (GCM) 10K type strain sequencing project: providing services to taxonomists for standard genome sequencing and annotation.</title>
        <authorList>
            <consortium name="The Broad Institute Genomics Platform"/>
            <consortium name="The Broad Institute Genome Sequencing Center for Infectious Disease"/>
            <person name="Wu L."/>
            <person name="Ma J."/>
        </authorList>
    </citation>
    <scope>NUCLEOTIDE SEQUENCE [LARGE SCALE GENOMIC DNA]</scope>
    <source>
        <strain evidence="2">NBRC 111368</strain>
    </source>
</reference>
<evidence type="ECO:0000313" key="2">
    <source>
        <dbReference type="Proteomes" id="UP001596403"/>
    </source>
</evidence>
<dbReference type="EMBL" id="JBHSWA010000001">
    <property type="protein sequence ID" value="MFC6642368.1"/>
    <property type="molecule type" value="Genomic_DNA"/>
</dbReference>
<comment type="caution">
    <text evidence="1">The sequence shown here is derived from an EMBL/GenBank/DDBJ whole genome shotgun (WGS) entry which is preliminary data.</text>
</comment>
<sequence length="125" mass="13344">MPASFAGGGLASPARAIDVPSGQVIDLQEVLVEELGGETWLRFRFIAPQIAKGPEAIAYDLAAPDMEHLCAVVALPYMTEHALAGQVIVVSLADRPVEFGAADPEATQYFEAFRAQDDACIWEGL</sequence>
<dbReference type="InterPro" id="IPR045467">
    <property type="entry name" value="DUF6497"/>
</dbReference>
<evidence type="ECO:0000313" key="1">
    <source>
        <dbReference type="EMBL" id="MFC6642368.1"/>
    </source>
</evidence>
<organism evidence="1 2">
    <name type="scientific">Sulfitobacter profundi</name>
    <dbReference type="NCBI Taxonomy" id="2679961"/>
    <lineage>
        <taxon>Bacteria</taxon>
        <taxon>Pseudomonadati</taxon>
        <taxon>Pseudomonadota</taxon>
        <taxon>Alphaproteobacteria</taxon>
        <taxon>Rhodobacterales</taxon>
        <taxon>Roseobacteraceae</taxon>
        <taxon>Sulfitobacter</taxon>
    </lineage>
</organism>
<protein>
    <submittedName>
        <fullName evidence="1">DUF6497 family protein</fullName>
    </submittedName>
</protein>
<name>A0ABW1Z2N9_9RHOB</name>